<proteinExistence type="predicted"/>
<name>A0A0K2T3L9_LEPSM</name>
<dbReference type="EMBL" id="HACA01003318">
    <property type="protein sequence ID" value="CDW20679.1"/>
    <property type="molecule type" value="Transcribed_RNA"/>
</dbReference>
<feature type="non-terminal residue" evidence="1">
    <location>
        <position position="1"/>
    </location>
</feature>
<protein>
    <submittedName>
        <fullName evidence="1">Uncharacterized protein</fullName>
    </submittedName>
</protein>
<evidence type="ECO:0000313" key="1">
    <source>
        <dbReference type="EMBL" id="CDW20679.1"/>
    </source>
</evidence>
<dbReference type="AlphaFoldDB" id="A0A0K2T3L9"/>
<accession>A0A0K2T3L9</accession>
<sequence length="42" mass="4857">RNLLTAHLIYSHLGHEFLLEKSRLWSGVGVFVYLLHLIDAHS</sequence>
<reference evidence="1" key="1">
    <citation type="submission" date="2014-05" db="EMBL/GenBank/DDBJ databases">
        <authorList>
            <person name="Chronopoulou M."/>
        </authorList>
    </citation>
    <scope>NUCLEOTIDE SEQUENCE</scope>
    <source>
        <tissue evidence="1">Whole organism</tissue>
    </source>
</reference>
<organism evidence="1">
    <name type="scientific">Lepeophtheirus salmonis</name>
    <name type="common">Salmon louse</name>
    <name type="synonym">Caligus salmonis</name>
    <dbReference type="NCBI Taxonomy" id="72036"/>
    <lineage>
        <taxon>Eukaryota</taxon>
        <taxon>Metazoa</taxon>
        <taxon>Ecdysozoa</taxon>
        <taxon>Arthropoda</taxon>
        <taxon>Crustacea</taxon>
        <taxon>Multicrustacea</taxon>
        <taxon>Hexanauplia</taxon>
        <taxon>Copepoda</taxon>
        <taxon>Siphonostomatoida</taxon>
        <taxon>Caligidae</taxon>
        <taxon>Lepeophtheirus</taxon>
    </lineage>
</organism>